<evidence type="ECO:0000256" key="5">
    <source>
        <dbReference type="ARBA" id="ARBA00023136"/>
    </source>
</evidence>
<feature type="domain" description="RDD" evidence="6">
    <location>
        <begin position="99"/>
        <end position="169"/>
    </location>
</feature>
<evidence type="ECO:0000256" key="3">
    <source>
        <dbReference type="ARBA" id="ARBA00022692"/>
    </source>
</evidence>
<dbReference type="AlphaFoldDB" id="A0AAC9HTQ4"/>
<organism evidence="7 8">
    <name type="scientific">Actinoalloteichus hymeniacidonis</name>
    <dbReference type="NCBI Taxonomy" id="340345"/>
    <lineage>
        <taxon>Bacteria</taxon>
        <taxon>Bacillati</taxon>
        <taxon>Actinomycetota</taxon>
        <taxon>Actinomycetes</taxon>
        <taxon>Pseudonocardiales</taxon>
        <taxon>Pseudonocardiaceae</taxon>
        <taxon>Actinoalloteichus</taxon>
    </lineage>
</organism>
<dbReference type="Pfam" id="PF06271">
    <property type="entry name" value="RDD"/>
    <property type="match status" value="1"/>
</dbReference>
<dbReference type="InterPro" id="IPR010432">
    <property type="entry name" value="RDD"/>
</dbReference>
<gene>
    <name evidence="7" type="ORF">TL08_21910</name>
</gene>
<dbReference type="PANTHER" id="PTHR36115:SF6">
    <property type="entry name" value="PROLINE-RICH ANTIGEN HOMOLOG"/>
    <property type="match status" value="1"/>
</dbReference>
<keyword evidence="2" id="KW-1003">Cell membrane</keyword>
<accession>A0AAC9HTQ4</accession>
<evidence type="ECO:0000256" key="4">
    <source>
        <dbReference type="ARBA" id="ARBA00022989"/>
    </source>
</evidence>
<dbReference type="PANTHER" id="PTHR36115">
    <property type="entry name" value="PROLINE-RICH ANTIGEN HOMOLOG-RELATED"/>
    <property type="match status" value="1"/>
</dbReference>
<dbReference type="PIRSF" id="PIRSF021697">
    <property type="entry name" value="UCP021697"/>
    <property type="match status" value="1"/>
</dbReference>
<evidence type="ECO:0000256" key="2">
    <source>
        <dbReference type="ARBA" id="ARBA00022475"/>
    </source>
</evidence>
<dbReference type="Proteomes" id="UP000095210">
    <property type="component" value="Chromosome"/>
</dbReference>
<keyword evidence="8" id="KW-1185">Reference proteome</keyword>
<dbReference type="InterPro" id="IPR016795">
    <property type="entry name" value="UCP021697"/>
</dbReference>
<reference evidence="8" key="1">
    <citation type="submission" date="2016-03" db="EMBL/GenBank/DDBJ databases">
        <title>Complete genome sequence of the type strain Actinoalloteichus hymeniacidonis DSM 45092.</title>
        <authorList>
            <person name="Schaffert L."/>
            <person name="Albersmeier A."/>
            <person name="Winkler A."/>
            <person name="Kalinowski J."/>
            <person name="Zotchev S."/>
            <person name="Ruckert C."/>
        </authorList>
    </citation>
    <scope>NUCLEOTIDE SEQUENCE [LARGE SCALE GENOMIC DNA]</scope>
    <source>
        <strain evidence="8">HPA177(T) (DSM 45092(T))</strain>
    </source>
</reference>
<dbReference type="GO" id="GO:0005886">
    <property type="term" value="C:plasma membrane"/>
    <property type="evidence" value="ECO:0007669"/>
    <property type="project" value="UniProtKB-SubCell"/>
</dbReference>
<dbReference type="KEGG" id="ahm:TL08_21910"/>
<evidence type="ECO:0000313" key="8">
    <source>
        <dbReference type="Proteomes" id="UP000095210"/>
    </source>
</evidence>
<sequence length="176" mass="19015">MRLRVRPAVIVFTRTFTLGGVNRLTGSWLSGPSAALPEGERREQVRQDWRGQRLGLPEQGPDAVATKTSRAGALLIDLLLAALIAGLFTAPELPRHWSLLVWALLTILPVATVGFTPGMALLGIRVARIGEHPFVGPVRALVRTALIFLIVPAVIWDADARGLHDKAAGTVVVRTR</sequence>
<protein>
    <recommendedName>
        <fullName evidence="6">RDD domain-containing protein</fullName>
    </recommendedName>
</protein>
<name>A0AAC9HTQ4_9PSEU</name>
<evidence type="ECO:0000256" key="1">
    <source>
        <dbReference type="ARBA" id="ARBA00004651"/>
    </source>
</evidence>
<comment type="subcellular location">
    <subcellularLocation>
        <location evidence="1">Cell membrane</location>
        <topology evidence="1">Multi-pass membrane protein</topology>
    </subcellularLocation>
</comment>
<dbReference type="EMBL" id="CP014859">
    <property type="protein sequence ID" value="AOS65169.1"/>
    <property type="molecule type" value="Genomic_DNA"/>
</dbReference>
<keyword evidence="5" id="KW-0472">Membrane</keyword>
<proteinExistence type="predicted"/>
<evidence type="ECO:0000313" key="7">
    <source>
        <dbReference type="EMBL" id="AOS65169.1"/>
    </source>
</evidence>
<dbReference type="InterPro" id="IPR051791">
    <property type="entry name" value="Pra-immunoreactive"/>
</dbReference>
<evidence type="ECO:0000259" key="6">
    <source>
        <dbReference type="Pfam" id="PF06271"/>
    </source>
</evidence>
<keyword evidence="3" id="KW-0812">Transmembrane</keyword>
<keyword evidence="4" id="KW-1133">Transmembrane helix</keyword>